<dbReference type="InterPro" id="IPR011200">
    <property type="entry name" value="UCP012608"/>
</dbReference>
<proteinExistence type="predicted"/>
<evidence type="ECO:0000313" key="2">
    <source>
        <dbReference type="Proteomes" id="UP001243757"/>
    </source>
</evidence>
<accession>A0ABT7F367</accession>
<comment type="caution">
    <text evidence="1">The sequence shown here is derived from an EMBL/GenBank/DDBJ whole genome shotgun (WGS) entry which is preliminary data.</text>
</comment>
<dbReference type="Pfam" id="PF10094">
    <property type="entry name" value="DUF2332"/>
    <property type="match status" value="1"/>
</dbReference>
<protein>
    <submittedName>
        <fullName evidence="1">DUF2332 family protein</fullName>
    </submittedName>
</protein>
<dbReference type="RefSeq" id="WP_284481853.1">
    <property type="nucleotide sequence ID" value="NZ_JASNJD010000011.1"/>
</dbReference>
<keyword evidence="2" id="KW-1185">Reference proteome</keyword>
<evidence type="ECO:0000313" key="1">
    <source>
        <dbReference type="EMBL" id="MDK3019052.1"/>
    </source>
</evidence>
<name>A0ABT7F367_9RHOB</name>
<dbReference type="EMBL" id="JASNJD010000011">
    <property type="protein sequence ID" value="MDK3019052.1"/>
    <property type="molecule type" value="Genomic_DNA"/>
</dbReference>
<reference evidence="1 2" key="1">
    <citation type="submission" date="2023-05" db="EMBL/GenBank/DDBJ databases">
        <title>Pseudodonghicola sp. nov.</title>
        <authorList>
            <person name="Huang J."/>
        </authorList>
    </citation>
    <scope>NUCLEOTIDE SEQUENCE [LARGE SCALE GENOMIC DNA]</scope>
    <source>
        <strain evidence="1 2">IC7</strain>
    </source>
</reference>
<gene>
    <name evidence="1" type="ORF">QO033_15310</name>
</gene>
<dbReference type="Proteomes" id="UP001243757">
    <property type="component" value="Unassembled WGS sequence"/>
</dbReference>
<sequence>MRLPPVLRQQAKSCAALGSPFMARLLTALADHWPAETPLGRLCEGWEDVDLGAGGASLPLRIAGGLHALVLQGADPELAAVYPPQTPTEADLIATVLAALERHAEFFADWMQTAPQTNEVRRAAVLIAAAHQIAARHPLPFTVSELGASGGLNLMFDRFALETRAGRLGPDAPALTLTPDWDGPFPVPAALDLATRRGVDLNPLAPRRPEDALRLSAYLWADQPHRLALTRAAMAAQPADGALVDRGDAIDWLAPRLESPTPGRLHLIYHTIAWQYFPAEVQARGRALIEAAGARATDTSPLAWLSMEHDGGKGAAVTLRLWPGDLTLPLGRADFHGRWVAWTAAALPPA</sequence>
<dbReference type="PIRSF" id="PIRSF012608">
    <property type="entry name" value="UCP012608"/>
    <property type="match status" value="1"/>
</dbReference>
<organism evidence="1 2">
    <name type="scientific">Pseudodonghicola flavimaris</name>
    <dbReference type="NCBI Taxonomy" id="3050036"/>
    <lineage>
        <taxon>Bacteria</taxon>
        <taxon>Pseudomonadati</taxon>
        <taxon>Pseudomonadota</taxon>
        <taxon>Alphaproteobacteria</taxon>
        <taxon>Rhodobacterales</taxon>
        <taxon>Paracoccaceae</taxon>
        <taxon>Pseudodonghicola</taxon>
    </lineage>
</organism>